<evidence type="ECO:0000313" key="2">
    <source>
        <dbReference type="Proteomes" id="UP000235392"/>
    </source>
</evidence>
<dbReference type="AlphaFoldDB" id="A0A2N5TGX9"/>
<comment type="caution">
    <text evidence="1">The sequence shown here is derived from an EMBL/GenBank/DDBJ whole genome shotgun (WGS) entry which is preliminary data.</text>
</comment>
<sequence>MNNSLASSLDCIPLFPSRKDVPDSQMVPALVYSGLRNCTMTVLNVIDLARETPGGASIPNSSCAQRFHSCTGDKDKVMCIDDFAAGVFPVISCTMALSLGKNWKRVLMVTHVGRGDPAAICQMIGRCGQDGNPGLAVMLVEKNRRGGKNKISQFCHGTNQTDLDQMDALAITPLCLRVAFSIDNLFGYVPLWADDKNYIGKLEHEQQAGFPLLEPLEEVSNQVT</sequence>
<dbReference type="EMBL" id="PGCI01000604">
    <property type="protein sequence ID" value="PLW24731.1"/>
    <property type="molecule type" value="Genomic_DNA"/>
</dbReference>
<reference evidence="1 2" key="1">
    <citation type="submission" date="2017-11" db="EMBL/GenBank/DDBJ databases">
        <title>De novo assembly and phasing of dikaryotic genomes from two isolates of Puccinia coronata f. sp. avenae, the causal agent of oat crown rust.</title>
        <authorList>
            <person name="Miller M.E."/>
            <person name="Zhang Y."/>
            <person name="Omidvar V."/>
            <person name="Sperschneider J."/>
            <person name="Schwessinger B."/>
            <person name="Raley C."/>
            <person name="Palmer J.M."/>
            <person name="Garnica D."/>
            <person name="Upadhyaya N."/>
            <person name="Rathjen J."/>
            <person name="Taylor J.M."/>
            <person name="Park R.F."/>
            <person name="Dodds P.N."/>
            <person name="Hirsch C.D."/>
            <person name="Kianian S.F."/>
            <person name="Figueroa M."/>
        </authorList>
    </citation>
    <scope>NUCLEOTIDE SEQUENCE [LARGE SCALE GENOMIC DNA]</scope>
    <source>
        <strain evidence="1">12SD80</strain>
    </source>
</reference>
<dbReference type="InterPro" id="IPR027417">
    <property type="entry name" value="P-loop_NTPase"/>
</dbReference>
<dbReference type="SUPFAM" id="SSF52540">
    <property type="entry name" value="P-loop containing nucleoside triphosphate hydrolases"/>
    <property type="match status" value="1"/>
</dbReference>
<accession>A0A2N5TGX9</accession>
<proteinExistence type="predicted"/>
<protein>
    <recommendedName>
        <fullName evidence="3">Helicase C-terminal domain-containing protein</fullName>
    </recommendedName>
</protein>
<dbReference type="Proteomes" id="UP000235392">
    <property type="component" value="Unassembled WGS sequence"/>
</dbReference>
<name>A0A2N5TGX9_9BASI</name>
<gene>
    <name evidence="1" type="ORF">PCASD_05218</name>
</gene>
<organism evidence="1 2">
    <name type="scientific">Puccinia coronata f. sp. avenae</name>
    <dbReference type="NCBI Taxonomy" id="200324"/>
    <lineage>
        <taxon>Eukaryota</taxon>
        <taxon>Fungi</taxon>
        <taxon>Dikarya</taxon>
        <taxon>Basidiomycota</taxon>
        <taxon>Pucciniomycotina</taxon>
        <taxon>Pucciniomycetes</taxon>
        <taxon>Pucciniales</taxon>
        <taxon>Pucciniaceae</taxon>
        <taxon>Puccinia</taxon>
    </lineage>
</organism>
<dbReference type="Gene3D" id="3.40.50.300">
    <property type="entry name" value="P-loop containing nucleotide triphosphate hydrolases"/>
    <property type="match status" value="1"/>
</dbReference>
<evidence type="ECO:0000313" key="1">
    <source>
        <dbReference type="EMBL" id="PLW24731.1"/>
    </source>
</evidence>
<evidence type="ECO:0008006" key="3">
    <source>
        <dbReference type="Google" id="ProtNLM"/>
    </source>
</evidence>